<sequence>MAKVARKQTAAAPAPNDEVLRQFYGYSLKHSYLLIRDDMIQTIEPLGLRVATFSALAIINAHPDITQTQLAQALRIERSGVVVLVDELENADLIGRNRVPGDRRSYALRATLAGQKLWKKAVATVHEHERVMLSALTEDEQKTLKDLLWRIGATEQSD</sequence>
<dbReference type="PANTHER" id="PTHR33164">
    <property type="entry name" value="TRANSCRIPTIONAL REGULATOR, MARR FAMILY"/>
    <property type="match status" value="1"/>
</dbReference>
<dbReference type="PROSITE" id="PS50995">
    <property type="entry name" value="HTH_MARR_2"/>
    <property type="match status" value="1"/>
</dbReference>
<dbReference type="GO" id="GO:0003700">
    <property type="term" value="F:DNA-binding transcription factor activity"/>
    <property type="evidence" value="ECO:0007669"/>
    <property type="project" value="InterPro"/>
</dbReference>
<accession>A0A1M4MYB3</accession>
<dbReference type="SMART" id="SM00347">
    <property type="entry name" value="HTH_MARR"/>
    <property type="match status" value="1"/>
</dbReference>
<name>A0A1M4MYB3_9RHOB</name>
<dbReference type="Gene3D" id="1.10.10.10">
    <property type="entry name" value="Winged helix-like DNA-binding domain superfamily/Winged helix DNA-binding domain"/>
    <property type="match status" value="1"/>
</dbReference>
<evidence type="ECO:0000313" key="2">
    <source>
        <dbReference type="EMBL" id="SCM67573.1"/>
    </source>
</evidence>
<dbReference type="Pfam" id="PF12802">
    <property type="entry name" value="MarR_2"/>
    <property type="match status" value="1"/>
</dbReference>
<dbReference type="PANTHER" id="PTHR33164:SF43">
    <property type="entry name" value="HTH-TYPE TRANSCRIPTIONAL REPRESSOR YETL"/>
    <property type="match status" value="1"/>
</dbReference>
<dbReference type="AlphaFoldDB" id="A0A1M4MYB3"/>
<reference evidence="3" key="1">
    <citation type="submission" date="2016-09" db="EMBL/GenBank/DDBJ databases">
        <authorList>
            <person name="Wibberg D."/>
        </authorList>
    </citation>
    <scope>NUCLEOTIDE SEQUENCE [LARGE SCALE GENOMIC DNA]</scope>
</reference>
<evidence type="ECO:0000259" key="1">
    <source>
        <dbReference type="PROSITE" id="PS50995"/>
    </source>
</evidence>
<protein>
    <submittedName>
        <fullName evidence="2">MarR family transcriptional regulator</fullName>
    </submittedName>
</protein>
<dbReference type="Proteomes" id="UP000184085">
    <property type="component" value="Unassembled WGS sequence"/>
</dbReference>
<keyword evidence="3" id="KW-1185">Reference proteome</keyword>
<proteinExistence type="predicted"/>
<feature type="domain" description="HTH marR-type" evidence="1">
    <location>
        <begin position="16"/>
        <end position="153"/>
    </location>
</feature>
<dbReference type="InterPro" id="IPR036388">
    <property type="entry name" value="WH-like_DNA-bd_sf"/>
</dbReference>
<dbReference type="PRINTS" id="PR00598">
    <property type="entry name" value="HTHMARR"/>
</dbReference>
<evidence type="ECO:0000313" key="3">
    <source>
        <dbReference type="Proteomes" id="UP000184085"/>
    </source>
</evidence>
<gene>
    <name evidence="2" type="ORF">KARMA_1774</name>
</gene>
<organism evidence="2 3">
    <name type="scientific">Donghicola eburneus</name>
    <dbReference type="NCBI Taxonomy" id="393278"/>
    <lineage>
        <taxon>Bacteria</taxon>
        <taxon>Pseudomonadati</taxon>
        <taxon>Pseudomonadota</taxon>
        <taxon>Alphaproteobacteria</taxon>
        <taxon>Rhodobacterales</taxon>
        <taxon>Roseobacteraceae</taxon>
        <taxon>Donghicola</taxon>
    </lineage>
</organism>
<dbReference type="InterPro" id="IPR000835">
    <property type="entry name" value="HTH_MarR-typ"/>
</dbReference>
<dbReference type="InterPro" id="IPR036390">
    <property type="entry name" value="WH_DNA-bd_sf"/>
</dbReference>
<dbReference type="SUPFAM" id="SSF46785">
    <property type="entry name" value="Winged helix' DNA-binding domain"/>
    <property type="match status" value="1"/>
</dbReference>
<dbReference type="RefSeq" id="WP_072706378.1">
    <property type="nucleotide sequence ID" value="NZ_FMJB01000047.1"/>
</dbReference>
<dbReference type="GO" id="GO:0006950">
    <property type="term" value="P:response to stress"/>
    <property type="evidence" value="ECO:0007669"/>
    <property type="project" value="TreeGrafter"/>
</dbReference>
<dbReference type="InterPro" id="IPR039422">
    <property type="entry name" value="MarR/SlyA-like"/>
</dbReference>
<dbReference type="EMBL" id="FMJB01000047">
    <property type="protein sequence ID" value="SCM67573.1"/>
    <property type="molecule type" value="Genomic_DNA"/>
</dbReference>